<feature type="chain" id="PRO_5031100479" evidence="9">
    <location>
        <begin position="19"/>
        <end position="488"/>
    </location>
</feature>
<evidence type="ECO:0000256" key="5">
    <source>
        <dbReference type="ARBA" id="ARBA00022692"/>
    </source>
</evidence>
<evidence type="ECO:0000256" key="7">
    <source>
        <dbReference type="ARBA" id="ARBA00023136"/>
    </source>
</evidence>
<dbReference type="RefSeq" id="WP_155600642.1">
    <property type="nucleotide sequence ID" value="NZ_RCNR01000037.1"/>
</dbReference>
<protein>
    <submittedName>
        <fullName evidence="10">Amino acid carrier protein</fullName>
    </submittedName>
</protein>
<evidence type="ECO:0000313" key="10">
    <source>
        <dbReference type="EMBL" id="MUH37315.1"/>
    </source>
</evidence>
<evidence type="ECO:0000256" key="3">
    <source>
        <dbReference type="ARBA" id="ARBA00022448"/>
    </source>
</evidence>
<organism evidence="10 11">
    <name type="scientific">Zobellia amurskyensis</name>
    <dbReference type="NCBI Taxonomy" id="248905"/>
    <lineage>
        <taxon>Bacteria</taxon>
        <taxon>Pseudomonadati</taxon>
        <taxon>Bacteroidota</taxon>
        <taxon>Flavobacteriia</taxon>
        <taxon>Flavobacteriales</taxon>
        <taxon>Flavobacteriaceae</taxon>
        <taxon>Zobellia</taxon>
    </lineage>
</organism>
<evidence type="ECO:0000256" key="8">
    <source>
        <dbReference type="SAM" id="Phobius"/>
    </source>
</evidence>
<feature type="transmembrane region" description="Helical" evidence="8">
    <location>
        <begin position="242"/>
        <end position="262"/>
    </location>
</feature>
<reference evidence="10 11" key="1">
    <citation type="journal article" date="2019" name="Mar. Drugs">
        <title>Comparative Genomics and CAZyme Genome Repertoires of Marine Zobellia amurskyensis KMM 3526(T) and Zobellia laminariae KMM 3676(T).</title>
        <authorList>
            <person name="Chernysheva N."/>
            <person name="Bystritskaya E."/>
            <person name="Stenkova A."/>
            <person name="Golovkin I."/>
            <person name="Nedashkovskaya O."/>
            <person name="Isaeva M."/>
        </authorList>
    </citation>
    <scope>NUCLEOTIDE SEQUENCE [LARGE SCALE GENOMIC DNA]</scope>
    <source>
        <strain evidence="10 11">KMM 3526</strain>
    </source>
</reference>
<comment type="similarity">
    <text evidence="2">Belongs to the alanine or glycine:cation symporter (AGCS) (TC 2.A.25) family.</text>
</comment>
<feature type="transmembrane region" description="Helical" evidence="8">
    <location>
        <begin position="418"/>
        <end position="440"/>
    </location>
</feature>
<dbReference type="SUPFAM" id="SSF51230">
    <property type="entry name" value="Single hybrid motif"/>
    <property type="match status" value="1"/>
</dbReference>
<feature type="transmembrane region" description="Helical" evidence="8">
    <location>
        <begin position="447"/>
        <end position="467"/>
    </location>
</feature>
<dbReference type="InterPro" id="IPR011053">
    <property type="entry name" value="Single_hybrid_motif"/>
</dbReference>
<dbReference type="GO" id="GO:0005886">
    <property type="term" value="C:plasma membrane"/>
    <property type="evidence" value="ECO:0007669"/>
    <property type="project" value="UniProtKB-SubCell"/>
</dbReference>
<dbReference type="PRINTS" id="PR00175">
    <property type="entry name" value="NAALASMPORT"/>
</dbReference>
<keyword evidence="5 8" id="KW-0812">Transmembrane</keyword>
<proteinExistence type="inferred from homology"/>
<gene>
    <name evidence="10" type="ORF">D9O36_15800</name>
</gene>
<feature type="non-terminal residue" evidence="10">
    <location>
        <position position="488"/>
    </location>
</feature>
<name>A0A7X2ZVR9_9FLAO</name>
<dbReference type="EMBL" id="RCNR01000037">
    <property type="protein sequence ID" value="MUH37315.1"/>
    <property type="molecule type" value="Genomic_DNA"/>
</dbReference>
<keyword evidence="4" id="KW-1003">Cell membrane</keyword>
<feature type="transmembrane region" description="Helical" evidence="8">
    <location>
        <begin position="378"/>
        <end position="398"/>
    </location>
</feature>
<evidence type="ECO:0000313" key="11">
    <source>
        <dbReference type="Proteomes" id="UP000540519"/>
    </source>
</evidence>
<dbReference type="InterPro" id="IPR025667">
    <property type="entry name" value="SprB_repeat"/>
</dbReference>
<dbReference type="PANTHER" id="PTHR30330:SF3">
    <property type="entry name" value="TRANSCRIPTIONAL REGULATOR, LRP FAMILY"/>
    <property type="match status" value="1"/>
</dbReference>
<dbReference type="Proteomes" id="UP000540519">
    <property type="component" value="Unassembled WGS sequence"/>
</dbReference>
<keyword evidence="9" id="KW-0732">Signal</keyword>
<dbReference type="Pfam" id="PF01235">
    <property type="entry name" value="Na_Ala_symp"/>
    <property type="match status" value="1"/>
</dbReference>
<dbReference type="PANTHER" id="PTHR30330">
    <property type="entry name" value="AGSS FAMILY TRANSPORTER, SODIUM-ALANINE"/>
    <property type="match status" value="1"/>
</dbReference>
<evidence type="ECO:0000256" key="1">
    <source>
        <dbReference type="ARBA" id="ARBA00004651"/>
    </source>
</evidence>
<keyword evidence="11" id="KW-1185">Reference proteome</keyword>
<dbReference type="OrthoDB" id="9804874at2"/>
<dbReference type="Pfam" id="PF13573">
    <property type="entry name" value="SprB"/>
    <property type="match status" value="1"/>
</dbReference>
<keyword evidence="3" id="KW-0813">Transport</keyword>
<keyword evidence="6 8" id="KW-1133">Transmembrane helix</keyword>
<dbReference type="AlphaFoldDB" id="A0A7X2ZVR9"/>
<sequence length="488" mass="51845">MKKFTLLFFLLLGVVAFSQELVVQGKVYNPSPQINDGVIEVNATGGTPPYLYKWSNQSTALSSTRASGLVEGVPYKVVVTDAAGASVTKEFEVETNAIAEVFNGTMTPAVSALGSVLFWDPFAAIGIYDPVVYADVKLVGTPGWTNNIQNKFILKKWLKAEGAKVKKGEAIALVSSDDEQDVTVTATAAGELKYLVEEGKVIYNSENAKHVIEQGAHYLAEIKYDEPFAMVHPNGDPISNPIPFIVIWLVLGATFFTIRMGFINIRGFKHSIDLAKGKYDDPDAPGQVTHFQALATAVSGTVGLGNIAGVAVAVSLGGAGATFWMIVCGLLGMSSKFVECTLGVKYRDILPDGRVFGGPMNYLRYGLEKRNMKGFGKILAGFFAVLAIGASFGGGNMFQANQSFEQLAGQFPALVGHGFWFGVVTAILVGVVIIGGINSIAQVTGRVVPIMASIYIVAALAVIIMNIQNIGPAFSAIFDGAFSPSALK</sequence>
<feature type="signal peptide" evidence="9">
    <location>
        <begin position="1"/>
        <end position="18"/>
    </location>
</feature>
<keyword evidence="7 8" id="KW-0472">Membrane</keyword>
<comment type="subcellular location">
    <subcellularLocation>
        <location evidence="1">Cell membrane</location>
        <topology evidence="1">Multi-pass membrane protein</topology>
    </subcellularLocation>
</comment>
<accession>A0A7X2ZVR9</accession>
<dbReference type="InterPro" id="IPR001463">
    <property type="entry name" value="Na/Ala_symport"/>
</dbReference>
<dbReference type="Gene3D" id="2.40.50.100">
    <property type="match status" value="1"/>
</dbReference>
<dbReference type="GO" id="GO:0005283">
    <property type="term" value="F:amino acid:sodium symporter activity"/>
    <property type="evidence" value="ECO:0007669"/>
    <property type="project" value="InterPro"/>
</dbReference>
<evidence type="ECO:0000256" key="9">
    <source>
        <dbReference type="SAM" id="SignalP"/>
    </source>
</evidence>
<evidence type="ECO:0000256" key="2">
    <source>
        <dbReference type="ARBA" id="ARBA00009261"/>
    </source>
</evidence>
<comment type="caution">
    <text evidence="10">The sequence shown here is derived from an EMBL/GenBank/DDBJ whole genome shotgun (WGS) entry which is preliminary data.</text>
</comment>
<evidence type="ECO:0000256" key="4">
    <source>
        <dbReference type="ARBA" id="ARBA00022475"/>
    </source>
</evidence>
<evidence type="ECO:0000256" key="6">
    <source>
        <dbReference type="ARBA" id="ARBA00022989"/>
    </source>
</evidence>